<accession>A0A919ECV2</accession>
<gene>
    <name evidence="8" type="ORF">GCM10010218_37390</name>
</gene>
<dbReference type="InterPro" id="IPR020846">
    <property type="entry name" value="MFS_dom"/>
</dbReference>
<dbReference type="InterPro" id="IPR011701">
    <property type="entry name" value="MFS"/>
</dbReference>
<dbReference type="InterPro" id="IPR036259">
    <property type="entry name" value="MFS_trans_sf"/>
</dbReference>
<evidence type="ECO:0000259" key="7">
    <source>
        <dbReference type="PROSITE" id="PS50850"/>
    </source>
</evidence>
<feature type="transmembrane region" description="Helical" evidence="6">
    <location>
        <begin position="20"/>
        <end position="43"/>
    </location>
</feature>
<dbReference type="PROSITE" id="PS50850">
    <property type="entry name" value="MFS"/>
    <property type="match status" value="1"/>
</dbReference>
<feature type="transmembrane region" description="Helical" evidence="6">
    <location>
        <begin position="264"/>
        <end position="284"/>
    </location>
</feature>
<dbReference type="Gene3D" id="1.20.1250.20">
    <property type="entry name" value="MFS general substrate transporter like domains"/>
    <property type="match status" value="1"/>
</dbReference>
<evidence type="ECO:0000313" key="9">
    <source>
        <dbReference type="Proteomes" id="UP000638313"/>
    </source>
</evidence>
<evidence type="ECO:0000256" key="2">
    <source>
        <dbReference type="ARBA" id="ARBA00022475"/>
    </source>
</evidence>
<name>A0A919ECV2_9ACTN</name>
<sequence>MTQPVSYRSVLTSRNVPQLLLAASLFRLGHAMMLFAVVLYAIAQFDSAAVAGLSGFFLTFPGFVVSPVAGAILDRFGAVRAVALDGVGSAVCIGAIGISSLSGVLTPALLFLLLALYSLTSPLTDGGIRTLFPQFVPEAAYDKANALDLSTYSVIEVAGPLAAGALFAAAGPDPTLMTIAAMYAMAGFSLALLRGGSRPAAPGGGTERHLLQAAWDGIRYLARNATLRALAVSYSVFQVAYGMLIVVVPVAVERWFADGDSAGRLAGAMWSVAGLFGGLGALLAGKMLHAGVERRYMAGATVVAALAVFPLSALGSLIALGAGLAVFGMAEGTVNVSLLSLRQRRTDPGWLGRIMTVSISVNLIGFPVGTALGGFLAGAVSLRTTFAVAAALTLVSAGCARLLIPREA</sequence>
<keyword evidence="3 6" id="KW-0812">Transmembrane</keyword>
<proteinExistence type="predicted"/>
<dbReference type="GO" id="GO:0005886">
    <property type="term" value="C:plasma membrane"/>
    <property type="evidence" value="ECO:0007669"/>
    <property type="project" value="UniProtKB-SubCell"/>
</dbReference>
<evidence type="ECO:0000256" key="1">
    <source>
        <dbReference type="ARBA" id="ARBA00004651"/>
    </source>
</evidence>
<dbReference type="RefSeq" id="WP_190130773.1">
    <property type="nucleotide sequence ID" value="NZ_BNBD01000007.1"/>
</dbReference>
<evidence type="ECO:0000256" key="3">
    <source>
        <dbReference type="ARBA" id="ARBA00022692"/>
    </source>
</evidence>
<evidence type="ECO:0000256" key="6">
    <source>
        <dbReference type="SAM" id="Phobius"/>
    </source>
</evidence>
<feature type="transmembrane region" description="Helical" evidence="6">
    <location>
        <begin position="296"/>
        <end position="314"/>
    </location>
</feature>
<keyword evidence="4 6" id="KW-1133">Transmembrane helix</keyword>
<protein>
    <submittedName>
        <fullName evidence="8">MFS-type transporter y4rN</fullName>
    </submittedName>
</protein>
<dbReference type="AlphaFoldDB" id="A0A919ECV2"/>
<reference evidence="8" key="2">
    <citation type="submission" date="2020-09" db="EMBL/GenBank/DDBJ databases">
        <authorList>
            <person name="Sun Q."/>
            <person name="Ohkuma M."/>
        </authorList>
    </citation>
    <scope>NUCLEOTIDE SEQUENCE</scope>
    <source>
        <strain evidence="8">JCM 4059</strain>
    </source>
</reference>
<evidence type="ECO:0000256" key="4">
    <source>
        <dbReference type="ARBA" id="ARBA00022989"/>
    </source>
</evidence>
<dbReference type="GO" id="GO:0022857">
    <property type="term" value="F:transmembrane transporter activity"/>
    <property type="evidence" value="ECO:0007669"/>
    <property type="project" value="InterPro"/>
</dbReference>
<dbReference type="Pfam" id="PF07690">
    <property type="entry name" value="MFS_1"/>
    <property type="match status" value="1"/>
</dbReference>
<evidence type="ECO:0000256" key="5">
    <source>
        <dbReference type="ARBA" id="ARBA00023136"/>
    </source>
</evidence>
<reference evidence="8" key="1">
    <citation type="journal article" date="2014" name="Int. J. Syst. Evol. Microbiol.">
        <title>Complete genome sequence of Corynebacterium casei LMG S-19264T (=DSM 44701T), isolated from a smear-ripened cheese.</title>
        <authorList>
            <consortium name="US DOE Joint Genome Institute (JGI-PGF)"/>
            <person name="Walter F."/>
            <person name="Albersmeier A."/>
            <person name="Kalinowski J."/>
            <person name="Ruckert C."/>
        </authorList>
    </citation>
    <scope>NUCLEOTIDE SEQUENCE</scope>
    <source>
        <strain evidence="8">JCM 4059</strain>
    </source>
</reference>
<keyword evidence="2" id="KW-1003">Cell membrane</keyword>
<comment type="subcellular location">
    <subcellularLocation>
        <location evidence="1">Cell membrane</location>
        <topology evidence="1">Multi-pass membrane protein</topology>
    </subcellularLocation>
</comment>
<feature type="domain" description="Major facilitator superfamily (MFS) profile" evidence="7">
    <location>
        <begin position="226"/>
        <end position="408"/>
    </location>
</feature>
<keyword evidence="9" id="KW-1185">Reference proteome</keyword>
<dbReference type="CDD" id="cd06173">
    <property type="entry name" value="MFS_MefA_like"/>
    <property type="match status" value="1"/>
</dbReference>
<organism evidence="8 9">
    <name type="scientific">Streptomyces mashuensis</name>
    <dbReference type="NCBI Taxonomy" id="33904"/>
    <lineage>
        <taxon>Bacteria</taxon>
        <taxon>Bacillati</taxon>
        <taxon>Actinomycetota</taxon>
        <taxon>Actinomycetes</taxon>
        <taxon>Kitasatosporales</taxon>
        <taxon>Streptomycetaceae</taxon>
        <taxon>Streptomyces</taxon>
    </lineage>
</organism>
<feature type="transmembrane region" description="Helical" evidence="6">
    <location>
        <begin position="386"/>
        <end position="404"/>
    </location>
</feature>
<feature type="transmembrane region" description="Helical" evidence="6">
    <location>
        <begin position="50"/>
        <end position="73"/>
    </location>
</feature>
<evidence type="ECO:0000313" key="8">
    <source>
        <dbReference type="EMBL" id="GHF52448.1"/>
    </source>
</evidence>
<feature type="transmembrane region" description="Helical" evidence="6">
    <location>
        <begin position="93"/>
        <end position="119"/>
    </location>
</feature>
<feature type="transmembrane region" description="Helical" evidence="6">
    <location>
        <begin position="229"/>
        <end position="252"/>
    </location>
</feature>
<feature type="transmembrane region" description="Helical" evidence="6">
    <location>
        <begin position="176"/>
        <end position="193"/>
    </location>
</feature>
<feature type="transmembrane region" description="Helical" evidence="6">
    <location>
        <begin position="149"/>
        <end position="170"/>
    </location>
</feature>
<dbReference type="Proteomes" id="UP000638313">
    <property type="component" value="Unassembled WGS sequence"/>
</dbReference>
<keyword evidence="5 6" id="KW-0472">Membrane</keyword>
<dbReference type="PANTHER" id="PTHR23513">
    <property type="entry name" value="INTEGRAL MEMBRANE EFFLUX PROTEIN-RELATED"/>
    <property type="match status" value="1"/>
</dbReference>
<feature type="transmembrane region" description="Helical" evidence="6">
    <location>
        <begin position="361"/>
        <end position="380"/>
    </location>
</feature>
<comment type="caution">
    <text evidence="8">The sequence shown here is derived from an EMBL/GenBank/DDBJ whole genome shotgun (WGS) entry which is preliminary data.</text>
</comment>
<dbReference type="SUPFAM" id="SSF103473">
    <property type="entry name" value="MFS general substrate transporter"/>
    <property type="match status" value="2"/>
</dbReference>
<feature type="transmembrane region" description="Helical" evidence="6">
    <location>
        <begin position="320"/>
        <end position="341"/>
    </location>
</feature>
<dbReference type="PANTHER" id="PTHR23513:SF11">
    <property type="entry name" value="STAPHYLOFERRIN A TRANSPORTER"/>
    <property type="match status" value="1"/>
</dbReference>
<dbReference type="EMBL" id="BNBD01000007">
    <property type="protein sequence ID" value="GHF52448.1"/>
    <property type="molecule type" value="Genomic_DNA"/>
</dbReference>